<sequence>MRQRHEIIVEMDEQGFAKHPDEVLITEGICTCIAFVVQGVFNKGSSKIPCFGLYHWSGFPVGFQDDPVKYTDKELATFLSNLRTLLKIDEDKIIDIKRLEFIGGELSQYGDEGELILSGTQKEVDALKKASYQFDYVKAGFAIKKESIVHNHFLTSEDQSLKITVSQNKIEIDYQGYEEEIDNSHSSSFFL</sequence>
<protein>
    <recommendedName>
        <fullName evidence="3">Protein-glutamine glutaminase</fullName>
    </recommendedName>
</protein>
<name>A0ABY8ARQ4_9GAMM</name>
<evidence type="ECO:0000313" key="1">
    <source>
        <dbReference type="EMBL" id="WED43139.1"/>
    </source>
</evidence>
<dbReference type="EMBL" id="CP119078">
    <property type="protein sequence ID" value="WED43139.1"/>
    <property type="molecule type" value="Genomic_DNA"/>
</dbReference>
<dbReference type="RefSeq" id="WP_275088953.1">
    <property type="nucleotide sequence ID" value="NZ_CP119078.1"/>
</dbReference>
<keyword evidence="2" id="KW-1185">Reference proteome</keyword>
<evidence type="ECO:0008006" key="3">
    <source>
        <dbReference type="Google" id="ProtNLM"/>
    </source>
</evidence>
<dbReference type="Proteomes" id="UP001222087">
    <property type="component" value="Chromosome"/>
</dbReference>
<gene>
    <name evidence="1" type="ORF">PXX05_14765</name>
</gene>
<evidence type="ECO:0000313" key="2">
    <source>
        <dbReference type="Proteomes" id="UP001222087"/>
    </source>
</evidence>
<organism evidence="1 2">
    <name type="scientific">Legionella cardiaca</name>
    <dbReference type="NCBI Taxonomy" id="1071983"/>
    <lineage>
        <taxon>Bacteria</taxon>
        <taxon>Pseudomonadati</taxon>
        <taxon>Pseudomonadota</taxon>
        <taxon>Gammaproteobacteria</taxon>
        <taxon>Legionellales</taxon>
        <taxon>Legionellaceae</taxon>
        <taxon>Legionella</taxon>
    </lineage>
</organism>
<reference evidence="1 2" key="1">
    <citation type="submission" date="2023-02" db="EMBL/GenBank/DDBJ databases">
        <title>Genome Sequence of L. cardiaca H63T.</title>
        <authorList>
            <person name="Lopez A.E."/>
            <person name="Cianciotto N.P."/>
        </authorList>
    </citation>
    <scope>NUCLEOTIDE SEQUENCE [LARGE SCALE GENOMIC DNA]</scope>
    <source>
        <strain evidence="1 2">H63</strain>
    </source>
</reference>
<proteinExistence type="predicted"/>
<accession>A0ABY8ARQ4</accession>